<accession>H6L3X3</accession>
<reference evidence="1 2" key="1">
    <citation type="journal article" date="2012" name="Stand. Genomic Sci.">
        <title>Complete genome sequencing and analysis of Saprospira grandis str. Lewin, a predatory marine bacterium.</title>
        <authorList>
            <person name="Saw J.H."/>
            <person name="Yuryev A."/>
            <person name="Kanbe M."/>
            <person name="Hou S."/>
            <person name="Young A.G."/>
            <person name="Aizawa S."/>
            <person name="Alam M."/>
        </authorList>
    </citation>
    <scope>NUCLEOTIDE SEQUENCE [LARGE SCALE GENOMIC DNA]</scope>
    <source>
        <strain evidence="1 2">Lewin</strain>
    </source>
</reference>
<dbReference type="RefSeq" id="WP_015691503.1">
    <property type="nucleotide sequence ID" value="NC_016940.1"/>
</dbReference>
<dbReference type="EMBL" id="CP002831">
    <property type="protein sequence ID" value="AFC23855.1"/>
    <property type="molecule type" value="Genomic_DNA"/>
</dbReference>
<keyword evidence="2" id="KW-1185">Reference proteome</keyword>
<sequence length="267" mass="31306">MAQSCIHCQAELPARSRFCSLCGGMQWPIDFKDLARLPQQLKGAFFLYMQQEGRDLGLKAVDLGQEDGFRLRYLEERLLQLAYWIEQQDPSQQEELRAISEEIDWQFRTWAEAYFLQEGREQLPQALPQSLQSYQQMQRGESCNLRTLIANYLQSDKLPYAHSWQAIDWPKKLKTAGRKFFSALGQEELLFFLDPSMRQLGRRGFILTPKGLYWRQSMSQGRSARFSLQAELQLKKQILYINGQVFDIQAELNLNLYFLFKRLALLA</sequence>
<dbReference type="OrthoDB" id="7446256at2"/>
<evidence type="ECO:0000313" key="1">
    <source>
        <dbReference type="EMBL" id="AFC23855.1"/>
    </source>
</evidence>
<evidence type="ECO:0000313" key="2">
    <source>
        <dbReference type="Proteomes" id="UP000007519"/>
    </source>
</evidence>
<proteinExistence type="predicted"/>
<evidence type="ECO:0008006" key="3">
    <source>
        <dbReference type="Google" id="ProtNLM"/>
    </source>
</evidence>
<dbReference type="KEGG" id="sgn:SGRA_1120"/>
<organism evidence="1 2">
    <name type="scientific">Saprospira grandis (strain Lewin)</name>
    <dbReference type="NCBI Taxonomy" id="984262"/>
    <lineage>
        <taxon>Bacteria</taxon>
        <taxon>Pseudomonadati</taxon>
        <taxon>Bacteroidota</taxon>
        <taxon>Saprospiria</taxon>
        <taxon>Saprospirales</taxon>
        <taxon>Saprospiraceae</taxon>
        <taxon>Saprospira</taxon>
    </lineage>
</organism>
<dbReference type="STRING" id="984262.SGRA_1120"/>
<dbReference type="HOGENOM" id="CLU_1041670_0_0_10"/>
<protein>
    <recommendedName>
        <fullName evidence="3">Zinc ribbon domain-containing protein</fullName>
    </recommendedName>
</protein>
<dbReference type="Proteomes" id="UP000007519">
    <property type="component" value="Chromosome"/>
</dbReference>
<dbReference type="AlphaFoldDB" id="H6L3X3"/>
<gene>
    <name evidence="1" type="ordered locus">SGRA_1120</name>
</gene>
<name>H6L3X3_SAPGL</name>